<evidence type="ECO:0000313" key="1">
    <source>
        <dbReference type="EMBL" id="MBD3917576.1"/>
    </source>
</evidence>
<proteinExistence type="predicted"/>
<gene>
    <name evidence="1" type="ORF">H8B09_02320</name>
</gene>
<protein>
    <submittedName>
        <fullName evidence="1">Uncharacterized protein</fullName>
    </submittedName>
</protein>
<name>A0ABR8MNI2_9BACL</name>
<dbReference type="Proteomes" id="UP000609346">
    <property type="component" value="Unassembled WGS sequence"/>
</dbReference>
<reference evidence="1 2" key="1">
    <citation type="submission" date="2020-09" db="EMBL/GenBank/DDBJ databases">
        <title>Paenibacillus sp. strain PR3 16S rRNA gene Genome sequencing and assembly.</title>
        <authorList>
            <person name="Kim J."/>
        </authorList>
    </citation>
    <scope>NUCLEOTIDE SEQUENCE [LARGE SCALE GENOMIC DNA]</scope>
    <source>
        <strain evidence="1 2">PR3</strain>
    </source>
</reference>
<evidence type="ECO:0000313" key="2">
    <source>
        <dbReference type="Proteomes" id="UP000609346"/>
    </source>
</evidence>
<comment type="caution">
    <text evidence="1">The sequence shown here is derived from an EMBL/GenBank/DDBJ whole genome shotgun (WGS) entry which is preliminary data.</text>
</comment>
<keyword evidence="2" id="KW-1185">Reference proteome</keyword>
<dbReference type="RefSeq" id="WP_191201862.1">
    <property type="nucleotide sequence ID" value="NZ_JACXZA010000001.1"/>
</dbReference>
<organism evidence="1 2">
    <name type="scientific">Paenibacillus terricola</name>
    <dbReference type="NCBI Taxonomy" id="2763503"/>
    <lineage>
        <taxon>Bacteria</taxon>
        <taxon>Bacillati</taxon>
        <taxon>Bacillota</taxon>
        <taxon>Bacilli</taxon>
        <taxon>Bacillales</taxon>
        <taxon>Paenibacillaceae</taxon>
        <taxon>Paenibacillus</taxon>
    </lineage>
</organism>
<sequence>MIPFSFEIVNDSTINIEYVFGSEKFVLNLFLRQGVWTIHPFDGMLLGNRDLCRSVIADLLRNKDFQIMLAKQGIALSSLRTTIDLDQSSPEYEVRSRREPEPEVDPEPGSIDDIREFIEYNTIDDIIDLELTQLDRKIAFYGEILKYIFMQNLGPGDPEFDKIQSLQRTFKETRERIAGHKDFDLGGDRKRF</sequence>
<dbReference type="EMBL" id="JACXZA010000001">
    <property type="protein sequence ID" value="MBD3917576.1"/>
    <property type="molecule type" value="Genomic_DNA"/>
</dbReference>
<accession>A0ABR8MNI2</accession>